<dbReference type="Proteomes" id="UP001597441">
    <property type="component" value="Unassembled WGS sequence"/>
</dbReference>
<evidence type="ECO:0000313" key="2">
    <source>
        <dbReference type="EMBL" id="MFD2536105.1"/>
    </source>
</evidence>
<name>A0ABW5JVE5_9FLAO</name>
<dbReference type="EMBL" id="JBHULK010000006">
    <property type="protein sequence ID" value="MFD2536105.1"/>
    <property type="molecule type" value="Genomic_DNA"/>
</dbReference>
<dbReference type="InterPro" id="IPR028974">
    <property type="entry name" value="TSP_type-3_rpt"/>
</dbReference>
<dbReference type="Pfam" id="PF08309">
    <property type="entry name" value="LVIVD"/>
    <property type="match status" value="2"/>
</dbReference>
<reference evidence="3" key="1">
    <citation type="journal article" date="2019" name="Int. J. Syst. Evol. Microbiol.">
        <title>The Global Catalogue of Microorganisms (GCM) 10K type strain sequencing project: providing services to taxonomists for standard genome sequencing and annotation.</title>
        <authorList>
            <consortium name="The Broad Institute Genomics Platform"/>
            <consortium name="The Broad Institute Genome Sequencing Center for Infectious Disease"/>
            <person name="Wu L."/>
            <person name="Ma J."/>
        </authorList>
    </citation>
    <scope>NUCLEOTIDE SEQUENCE [LARGE SCALE GENOMIC DNA]</scope>
    <source>
        <strain evidence="3">KCTC 42903</strain>
    </source>
</reference>
<dbReference type="SUPFAM" id="SSF103647">
    <property type="entry name" value="TSP type-3 repeat"/>
    <property type="match status" value="1"/>
</dbReference>
<dbReference type="Gene3D" id="4.10.1080.10">
    <property type="entry name" value="TSP type-3 repeat"/>
    <property type="match status" value="1"/>
</dbReference>
<keyword evidence="1" id="KW-0732">Signal</keyword>
<evidence type="ECO:0000313" key="3">
    <source>
        <dbReference type="Proteomes" id="UP001597441"/>
    </source>
</evidence>
<gene>
    <name evidence="2" type="ORF">ACFSQS_13405</name>
</gene>
<dbReference type="InterPro" id="IPR013211">
    <property type="entry name" value="LVIVD"/>
</dbReference>
<dbReference type="Pfam" id="PF02412">
    <property type="entry name" value="TSP_3"/>
    <property type="match status" value="1"/>
</dbReference>
<accession>A0ABW5JVE5</accession>
<dbReference type="PANTHER" id="PTHR38787">
    <property type="entry name" value="REGULATORY P DOMAIN-CONTAINING PROTEIN"/>
    <property type="match status" value="1"/>
</dbReference>
<dbReference type="InterPro" id="IPR003367">
    <property type="entry name" value="Thrombospondin_3-like_rpt"/>
</dbReference>
<dbReference type="NCBIfam" id="TIGR04312">
    <property type="entry name" value="choice_anch_B"/>
    <property type="match status" value="1"/>
</dbReference>
<keyword evidence="3" id="KW-1185">Reference proteome</keyword>
<proteinExistence type="predicted"/>
<dbReference type="PROSITE" id="PS51257">
    <property type="entry name" value="PROKAR_LIPOPROTEIN"/>
    <property type="match status" value="1"/>
</dbReference>
<dbReference type="InterPro" id="IPR027589">
    <property type="entry name" value="Choice_anch_B"/>
</dbReference>
<comment type="caution">
    <text evidence="2">The sequence shown here is derived from an EMBL/GenBank/DDBJ whole genome shotgun (WGS) entry which is preliminary data.</text>
</comment>
<evidence type="ECO:0000256" key="1">
    <source>
        <dbReference type="ARBA" id="ARBA00022729"/>
    </source>
</evidence>
<dbReference type="SUPFAM" id="SSF75011">
    <property type="entry name" value="3-carboxy-cis,cis-mucoante lactonizing enzyme"/>
    <property type="match status" value="1"/>
</dbReference>
<protein>
    <submittedName>
        <fullName evidence="2">Choice-of-anchor B family protein</fullName>
    </submittedName>
</protein>
<dbReference type="RefSeq" id="WP_388019894.1">
    <property type="nucleotide sequence ID" value="NZ_JBHUDT010000006.1"/>
</dbReference>
<organism evidence="2 3">
    <name type="scientific">Gelatiniphilus marinus</name>
    <dbReference type="NCBI Taxonomy" id="1759464"/>
    <lineage>
        <taxon>Bacteria</taxon>
        <taxon>Pseudomonadati</taxon>
        <taxon>Bacteroidota</taxon>
        <taxon>Flavobacteriia</taxon>
        <taxon>Flavobacteriales</taxon>
        <taxon>Flavobacteriaceae</taxon>
        <taxon>Gelatiniphilus</taxon>
    </lineage>
</organism>
<sequence>MSMSQKSTSILKILSISIFLLSITYSCDNETVEIVNTIIDTDNDGIAESLDNCPSIANPDQADADNDGIGNLCDSDFVNSKDPAAICENGFAGIYPCKDYDLMAHLPINTFNALEGNDSWGWTDSTTGNEYVLLATDANVAFIDITEPTNPIYLGNVPTETVSSSWRDVKVYKDHAFIVSEANNHGMQVFDLTRLRNVANPPETFTTDAVFTGVGNCHNIVINEQEGFAYLVGCNTFSGGPNFVDITDPKNPVAAGGYAADGYSHDAQAITYNGPDTDYTGKQIYIGSNGSTSGTNKVVILDVSDKANPQFIANITYSNSGYAHQGWFTENQQYFIFGDELDEQFFGNNTKTLVFDFSDLDNPTLSSTYFGPTLAIDHNGYVKGNTYYLANYRAGLRILDITNIAASSNAMTEVGYFDTFPSSDSANFNGVWNVYPYFESENIVISDIEGGLFIVRKSGT</sequence>
<dbReference type="PANTHER" id="PTHR38787:SF3">
    <property type="entry name" value="REGULATORY P DOMAIN-CONTAINING PROTEIN"/>
    <property type="match status" value="1"/>
</dbReference>